<dbReference type="CDD" id="cd00130">
    <property type="entry name" value="PAS"/>
    <property type="match status" value="5"/>
</dbReference>
<sequence>MVSTPGKSMITAPEQLQQVYAHCPVPVLMVNHTATIVWANQAAGALSNQLVVELVGADFFRIYHDPSVAADSRNYLLRGEELRGADFEGITANGQQIFVLADSMIFTDAVGSRYTLLFLKDISARKKQEHLLGYLDVAARELARVRDTKSAIDKISQLIVPHFAGWFTIDVLKDEQLEQLILAYDDPEKKQWAEKYREAFPVQIDSERGIAKVLRSGKSSLIQRVTPEILEDVVREQDRLEMIVQMGLQSIITVPMFSKDTIIGAIKFISTTPGKYYDETDLQFAQNLAHHIGLALENAQLNEEAQYELARRKQVEDKLKITQTQLKSALSSGLVGTWILDMETNRLYPDENLSRMFDIPYSPDGCDRDVLGRMVHPDDVTLIDRRREEAAALGQVYETEYRAIINGQTRWFFARGSVETDTQDGSPLFTGVLVDITQRKEAQQALKEIEERYSVAFQNASVGILLSDMDGKLMRANQAFTRITGYTEADLLGKDFRSITHQDDIEKNSELYQKLFVGEIDDFVFEKRYYHHDGHIIWVRNSTSIVRDEREAPTYTISITEDITAHKKALNELKASEELFRFLTDAIQHKMWTSAPDGKATYYNKGWYDYTGTSSFAELHSRVWDVIHPDDRPMATMMWPKAIEEGRESVFEHRLRRVDGQYRWHLSRFSPHKDEAGNITVWVGTCTDIHEQKAIQEALMMSEAHFKAVTQLNSLPIWQVNASCETVFVNDTWRTFTGVTTDHINEADWTGNIHPDDREEAVQQFNTLFEARQPVHLKYRFKHAPTGEYRWMLDNAQPVFNPAFYGYIGTMTDIQEQEQATQAIQQLMGKKDEFISIASHELKTPLTTIKVFFQLMQREMTGEHRLAALSHKADRQLQRLERLIEELLDVSRINAGKMTYQKEDFNIAEALADAIESVQEISPRHQLTLETLGGMTCHGDRYRIEQVLVNLLSNAVKYSPDGGPVKITYCREADRLKIAIQDYGIGIAPEHMEGLFNRFYRVDQQSHRFQGLGLGLFISDEIVRRHGSQICVESKPNEGSVFSFTLPLVN</sequence>
<dbReference type="PANTHER" id="PTHR43304:SF1">
    <property type="entry name" value="PAC DOMAIN-CONTAINING PROTEIN"/>
    <property type="match status" value="1"/>
</dbReference>
<dbReference type="EMBL" id="QAOQ01000007">
    <property type="protein sequence ID" value="PTQ94043.1"/>
    <property type="molecule type" value="Genomic_DNA"/>
</dbReference>
<dbReference type="Pfam" id="PF00989">
    <property type="entry name" value="PAS"/>
    <property type="match status" value="1"/>
</dbReference>
<dbReference type="SUPFAM" id="SSF55781">
    <property type="entry name" value="GAF domain-like"/>
    <property type="match status" value="1"/>
</dbReference>
<dbReference type="InterPro" id="IPR005467">
    <property type="entry name" value="His_kinase_dom"/>
</dbReference>
<dbReference type="InterPro" id="IPR000700">
    <property type="entry name" value="PAS-assoc_C"/>
</dbReference>
<dbReference type="Gene3D" id="1.10.287.130">
    <property type="match status" value="1"/>
</dbReference>
<evidence type="ECO:0000259" key="7">
    <source>
        <dbReference type="PROSITE" id="PS50112"/>
    </source>
</evidence>
<feature type="domain" description="PAC" evidence="8">
    <location>
        <begin position="523"/>
        <end position="575"/>
    </location>
</feature>
<dbReference type="InterPro" id="IPR001610">
    <property type="entry name" value="PAC"/>
</dbReference>
<dbReference type="Gene3D" id="3.30.450.20">
    <property type="entry name" value="PAS domain"/>
    <property type="match status" value="5"/>
</dbReference>
<dbReference type="SMART" id="SM00086">
    <property type="entry name" value="PAC"/>
    <property type="match status" value="4"/>
</dbReference>
<dbReference type="PROSITE" id="PS50109">
    <property type="entry name" value="HIS_KIN"/>
    <property type="match status" value="1"/>
</dbReference>
<organism evidence="9 10">
    <name type="scientific">Mucilaginibacter yixingensis</name>
    <dbReference type="NCBI Taxonomy" id="1295612"/>
    <lineage>
        <taxon>Bacteria</taxon>
        <taxon>Pseudomonadati</taxon>
        <taxon>Bacteroidota</taxon>
        <taxon>Sphingobacteriia</taxon>
        <taxon>Sphingobacteriales</taxon>
        <taxon>Sphingobacteriaceae</taxon>
        <taxon>Mucilaginibacter</taxon>
    </lineage>
</organism>
<dbReference type="SUPFAM" id="SSF55874">
    <property type="entry name" value="ATPase domain of HSP90 chaperone/DNA topoisomerase II/histidine kinase"/>
    <property type="match status" value="1"/>
</dbReference>
<comment type="catalytic activity">
    <reaction evidence="1">
        <text>ATP + protein L-histidine = ADP + protein N-phospho-L-histidine.</text>
        <dbReference type="EC" id="2.7.13.3"/>
    </reaction>
</comment>
<feature type="domain" description="PAS" evidence="7">
    <location>
        <begin position="449"/>
        <end position="519"/>
    </location>
</feature>
<dbReference type="SMART" id="SM00065">
    <property type="entry name" value="GAF"/>
    <property type="match status" value="1"/>
</dbReference>
<evidence type="ECO:0000256" key="1">
    <source>
        <dbReference type="ARBA" id="ARBA00000085"/>
    </source>
</evidence>
<protein>
    <recommendedName>
        <fullName evidence="2">histidine kinase</fullName>
        <ecNumber evidence="2">2.7.13.3</ecNumber>
    </recommendedName>
</protein>
<dbReference type="PROSITE" id="PS50113">
    <property type="entry name" value="PAC"/>
    <property type="match status" value="4"/>
</dbReference>
<dbReference type="InterPro" id="IPR035965">
    <property type="entry name" value="PAS-like_dom_sf"/>
</dbReference>
<dbReference type="Pfam" id="PF00512">
    <property type="entry name" value="HisKA"/>
    <property type="match status" value="1"/>
</dbReference>
<dbReference type="Proteomes" id="UP000244168">
    <property type="component" value="Unassembled WGS sequence"/>
</dbReference>
<dbReference type="Pfam" id="PF02518">
    <property type="entry name" value="HATPase_c"/>
    <property type="match status" value="1"/>
</dbReference>
<dbReference type="FunFam" id="3.30.565.10:FF:000006">
    <property type="entry name" value="Sensor histidine kinase WalK"/>
    <property type="match status" value="1"/>
</dbReference>
<evidence type="ECO:0000313" key="10">
    <source>
        <dbReference type="Proteomes" id="UP000244168"/>
    </source>
</evidence>
<evidence type="ECO:0000259" key="6">
    <source>
        <dbReference type="PROSITE" id="PS50109"/>
    </source>
</evidence>
<reference evidence="9 10" key="1">
    <citation type="submission" date="2018-04" db="EMBL/GenBank/DDBJ databases">
        <title>Genomic Encyclopedia of Archaeal and Bacterial Type Strains, Phase II (KMG-II): from individual species to whole genera.</title>
        <authorList>
            <person name="Goeker M."/>
        </authorList>
    </citation>
    <scope>NUCLEOTIDE SEQUENCE [LARGE SCALE GENOMIC DNA]</scope>
    <source>
        <strain evidence="9 10">DSM 26809</strain>
    </source>
</reference>
<dbReference type="InterPro" id="IPR004358">
    <property type="entry name" value="Sig_transdc_His_kin-like_C"/>
</dbReference>
<keyword evidence="5" id="KW-0418">Kinase</keyword>
<dbReference type="InterPro" id="IPR003594">
    <property type="entry name" value="HATPase_dom"/>
</dbReference>
<dbReference type="InterPro" id="IPR003018">
    <property type="entry name" value="GAF"/>
</dbReference>
<dbReference type="PRINTS" id="PR00344">
    <property type="entry name" value="BCTRLSENSOR"/>
</dbReference>
<dbReference type="Gene3D" id="3.30.565.10">
    <property type="entry name" value="Histidine kinase-like ATPase, C-terminal domain"/>
    <property type="match status" value="1"/>
</dbReference>
<dbReference type="Gene3D" id="3.30.450.40">
    <property type="match status" value="1"/>
</dbReference>
<keyword evidence="10" id="KW-1185">Reference proteome</keyword>
<feature type="domain" description="PAS" evidence="7">
    <location>
        <begin position="702"/>
        <end position="772"/>
    </location>
</feature>
<dbReference type="SMART" id="SM00387">
    <property type="entry name" value="HATPase_c"/>
    <property type="match status" value="1"/>
</dbReference>
<dbReference type="PROSITE" id="PS50112">
    <property type="entry name" value="PAS"/>
    <property type="match status" value="3"/>
</dbReference>
<dbReference type="GO" id="GO:0000155">
    <property type="term" value="F:phosphorelay sensor kinase activity"/>
    <property type="evidence" value="ECO:0007669"/>
    <property type="project" value="InterPro"/>
</dbReference>
<dbReference type="InterPro" id="IPR029016">
    <property type="entry name" value="GAF-like_dom_sf"/>
</dbReference>
<feature type="domain" description="PAC" evidence="8">
    <location>
        <begin position="775"/>
        <end position="826"/>
    </location>
</feature>
<dbReference type="SMART" id="SM00388">
    <property type="entry name" value="HisKA"/>
    <property type="match status" value="1"/>
</dbReference>
<feature type="domain" description="Histidine kinase" evidence="6">
    <location>
        <begin position="837"/>
        <end position="1050"/>
    </location>
</feature>
<comment type="caution">
    <text evidence="9">The sequence shown here is derived from an EMBL/GenBank/DDBJ whole genome shotgun (WGS) entry which is preliminary data.</text>
</comment>
<evidence type="ECO:0000256" key="4">
    <source>
        <dbReference type="ARBA" id="ARBA00022679"/>
    </source>
</evidence>
<dbReference type="SMART" id="SM00091">
    <property type="entry name" value="PAS"/>
    <property type="match status" value="5"/>
</dbReference>
<evidence type="ECO:0000256" key="2">
    <source>
        <dbReference type="ARBA" id="ARBA00012438"/>
    </source>
</evidence>
<dbReference type="InterPro" id="IPR036097">
    <property type="entry name" value="HisK_dim/P_sf"/>
</dbReference>
<dbReference type="InterPro" id="IPR052162">
    <property type="entry name" value="Sensor_kinase/Photoreceptor"/>
</dbReference>
<dbReference type="SUPFAM" id="SSF55785">
    <property type="entry name" value="PYP-like sensor domain (PAS domain)"/>
    <property type="match status" value="5"/>
</dbReference>
<dbReference type="FunFam" id="3.30.450.20:FF:000099">
    <property type="entry name" value="Sensory box sensor histidine kinase"/>
    <property type="match status" value="1"/>
</dbReference>
<keyword evidence="3" id="KW-0597">Phosphoprotein</keyword>
<evidence type="ECO:0000256" key="5">
    <source>
        <dbReference type="ARBA" id="ARBA00022777"/>
    </source>
</evidence>
<dbReference type="SUPFAM" id="SSF47384">
    <property type="entry name" value="Homodimeric domain of signal transducing histidine kinase"/>
    <property type="match status" value="1"/>
</dbReference>
<keyword evidence="4" id="KW-0808">Transferase</keyword>
<evidence type="ECO:0000313" key="9">
    <source>
        <dbReference type="EMBL" id="PTQ94043.1"/>
    </source>
</evidence>
<dbReference type="RefSeq" id="WP_107830390.1">
    <property type="nucleotide sequence ID" value="NZ_CP160205.1"/>
</dbReference>
<dbReference type="PANTHER" id="PTHR43304">
    <property type="entry name" value="PHYTOCHROME-LIKE PROTEIN CPH1"/>
    <property type="match status" value="1"/>
</dbReference>
<dbReference type="InterPro" id="IPR013655">
    <property type="entry name" value="PAS_fold_3"/>
</dbReference>
<proteinExistence type="predicted"/>
<dbReference type="EC" id="2.7.13.3" evidence="2"/>
<dbReference type="InterPro" id="IPR003661">
    <property type="entry name" value="HisK_dim/P_dom"/>
</dbReference>
<feature type="domain" description="PAS" evidence="7">
    <location>
        <begin position="576"/>
        <end position="646"/>
    </location>
</feature>
<dbReference type="CDD" id="cd00082">
    <property type="entry name" value="HisKA"/>
    <property type="match status" value="1"/>
</dbReference>
<dbReference type="Pfam" id="PF08447">
    <property type="entry name" value="PAS_3"/>
    <property type="match status" value="4"/>
</dbReference>
<dbReference type="InterPro" id="IPR000014">
    <property type="entry name" value="PAS"/>
</dbReference>
<gene>
    <name evidence="9" type="ORF">C8P68_107106</name>
</gene>
<evidence type="ECO:0000256" key="3">
    <source>
        <dbReference type="ARBA" id="ARBA00022553"/>
    </source>
</evidence>
<dbReference type="GO" id="GO:0006355">
    <property type="term" value="P:regulation of DNA-templated transcription"/>
    <property type="evidence" value="ECO:0007669"/>
    <property type="project" value="InterPro"/>
</dbReference>
<feature type="domain" description="PAC" evidence="8">
    <location>
        <begin position="649"/>
        <end position="701"/>
    </location>
</feature>
<name>A0A2T5J683_9SPHI</name>
<evidence type="ECO:0000259" key="8">
    <source>
        <dbReference type="PROSITE" id="PS50113"/>
    </source>
</evidence>
<accession>A0A2T5J683</accession>
<dbReference type="AlphaFoldDB" id="A0A2T5J683"/>
<dbReference type="InterPro" id="IPR013767">
    <property type="entry name" value="PAS_fold"/>
</dbReference>
<dbReference type="Pfam" id="PF13185">
    <property type="entry name" value="GAF_2"/>
    <property type="match status" value="1"/>
</dbReference>
<dbReference type="Gene3D" id="2.10.70.100">
    <property type="match status" value="1"/>
</dbReference>
<feature type="domain" description="PAC" evidence="8">
    <location>
        <begin position="395"/>
        <end position="448"/>
    </location>
</feature>
<dbReference type="NCBIfam" id="TIGR00229">
    <property type="entry name" value="sensory_box"/>
    <property type="match status" value="3"/>
</dbReference>
<dbReference type="InterPro" id="IPR036890">
    <property type="entry name" value="HATPase_C_sf"/>
</dbReference>
<dbReference type="OrthoDB" id="9811889at2"/>